<accession>A0A3E5EP67</accession>
<keyword evidence="1" id="KW-0472">Membrane</keyword>
<evidence type="ECO:0000313" key="2">
    <source>
        <dbReference type="EMBL" id="RGN90775.1"/>
    </source>
</evidence>
<name>A0A3E5EP67_BACUN</name>
<feature type="transmembrane region" description="Helical" evidence="1">
    <location>
        <begin position="102"/>
        <end position="121"/>
    </location>
</feature>
<keyword evidence="1" id="KW-0812">Transmembrane</keyword>
<proteinExistence type="predicted"/>
<evidence type="ECO:0008006" key="4">
    <source>
        <dbReference type="Google" id="ProtNLM"/>
    </source>
</evidence>
<feature type="transmembrane region" description="Helical" evidence="1">
    <location>
        <begin position="70"/>
        <end position="90"/>
    </location>
</feature>
<feature type="transmembrane region" description="Helical" evidence="1">
    <location>
        <begin position="16"/>
        <end position="35"/>
    </location>
</feature>
<feature type="transmembrane region" description="Helical" evidence="1">
    <location>
        <begin position="156"/>
        <end position="176"/>
    </location>
</feature>
<feature type="transmembrane region" description="Helical" evidence="1">
    <location>
        <begin position="182"/>
        <end position="200"/>
    </location>
</feature>
<reference evidence="2 3" key="1">
    <citation type="submission" date="2018-08" db="EMBL/GenBank/DDBJ databases">
        <title>A genome reference for cultivated species of the human gut microbiota.</title>
        <authorList>
            <person name="Zou Y."/>
            <person name="Xue W."/>
            <person name="Luo G."/>
        </authorList>
    </citation>
    <scope>NUCLEOTIDE SEQUENCE [LARGE SCALE GENOMIC DNA]</scope>
    <source>
        <strain evidence="2 3">OM03-4</strain>
    </source>
</reference>
<evidence type="ECO:0000313" key="3">
    <source>
        <dbReference type="Proteomes" id="UP000260759"/>
    </source>
</evidence>
<dbReference type="AlphaFoldDB" id="A0A3E5EP67"/>
<dbReference type="Pfam" id="PF19540">
    <property type="entry name" value="DUF6064"/>
    <property type="match status" value="1"/>
</dbReference>
<feature type="transmembrane region" description="Helical" evidence="1">
    <location>
        <begin position="47"/>
        <end position="64"/>
    </location>
</feature>
<feature type="transmembrane region" description="Helical" evidence="1">
    <location>
        <begin position="212"/>
        <end position="235"/>
    </location>
</feature>
<protein>
    <recommendedName>
        <fullName evidence="4">Transmembrane protein</fullName>
    </recommendedName>
</protein>
<dbReference type="Proteomes" id="UP000260759">
    <property type="component" value="Unassembled WGS sequence"/>
</dbReference>
<dbReference type="InterPro" id="IPR045708">
    <property type="entry name" value="DUF6064"/>
</dbReference>
<keyword evidence="1" id="KW-1133">Transmembrane helix</keyword>
<feature type="transmembrane region" description="Helical" evidence="1">
    <location>
        <begin position="127"/>
        <end position="149"/>
    </location>
</feature>
<organism evidence="2 3">
    <name type="scientific">Bacteroides uniformis</name>
    <dbReference type="NCBI Taxonomy" id="820"/>
    <lineage>
        <taxon>Bacteria</taxon>
        <taxon>Pseudomonadati</taxon>
        <taxon>Bacteroidota</taxon>
        <taxon>Bacteroidia</taxon>
        <taxon>Bacteroidales</taxon>
        <taxon>Bacteroidaceae</taxon>
        <taxon>Bacteroides</taxon>
    </lineage>
</organism>
<sequence>MEIFWNTIAQYNEATWWTQLLITAAGILLTTQLYRKPTLWAKRSMKIYMVFLNGWISVVYYMMYCGARGHHYILAIFWGVIALLWLWDLFTDYTPFERNPKYKVLVGVLYAMPFLYPLLSWARGMEFPMMTTTVMPCSVAVFTIGLLLAFSRRVNLLVILFLCHWALIAFSKVYIYKIPEDLLLASATVPAIYLFFKNYFEQNLHKETKLGARLMNCFLILICIVVGVLLSMTLLHGMKG</sequence>
<dbReference type="RefSeq" id="WP_117601375.1">
    <property type="nucleotide sequence ID" value="NZ_BAABZM010000001.1"/>
</dbReference>
<evidence type="ECO:0000256" key="1">
    <source>
        <dbReference type="SAM" id="Phobius"/>
    </source>
</evidence>
<gene>
    <name evidence="2" type="ORF">DXB37_18115</name>
</gene>
<comment type="caution">
    <text evidence="2">The sequence shown here is derived from an EMBL/GenBank/DDBJ whole genome shotgun (WGS) entry which is preliminary data.</text>
</comment>
<dbReference type="EMBL" id="QSVA01000021">
    <property type="protein sequence ID" value="RGN90775.1"/>
    <property type="molecule type" value="Genomic_DNA"/>
</dbReference>